<evidence type="ECO:0000256" key="2">
    <source>
        <dbReference type="ARBA" id="ARBA00022553"/>
    </source>
</evidence>
<dbReference type="InterPro" id="IPR036291">
    <property type="entry name" value="NAD(P)-bd_dom_sf"/>
</dbReference>
<dbReference type="PROSITE" id="PS50075">
    <property type="entry name" value="CARRIER"/>
    <property type="match status" value="1"/>
</dbReference>
<keyword evidence="5" id="KW-1185">Reference proteome</keyword>
<dbReference type="Gene3D" id="3.40.50.720">
    <property type="entry name" value="NAD(P)-binding Rossmann-like Domain"/>
    <property type="match status" value="1"/>
</dbReference>
<dbReference type="SUPFAM" id="SSF56801">
    <property type="entry name" value="Acetyl-CoA synthetase-like"/>
    <property type="match status" value="1"/>
</dbReference>
<dbReference type="InterPro" id="IPR042099">
    <property type="entry name" value="ANL_N_sf"/>
</dbReference>
<dbReference type="Pfam" id="PF00501">
    <property type="entry name" value="AMP-binding"/>
    <property type="match status" value="1"/>
</dbReference>
<accession>A0A2V1DYF2</accession>
<dbReference type="SUPFAM" id="SSF51735">
    <property type="entry name" value="NAD(P)-binding Rossmann-fold domains"/>
    <property type="match status" value="1"/>
</dbReference>
<keyword evidence="1" id="KW-0596">Phosphopantetheine</keyword>
<dbReference type="Pfam" id="PF23562">
    <property type="entry name" value="AMP-binding_C_3"/>
    <property type="match status" value="1"/>
</dbReference>
<dbReference type="InterPro" id="IPR009081">
    <property type="entry name" value="PP-bd_ACP"/>
</dbReference>
<dbReference type="PROSITE" id="PS00455">
    <property type="entry name" value="AMP_BINDING"/>
    <property type="match status" value="1"/>
</dbReference>
<dbReference type="Pfam" id="PF07993">
    <property type="entry name" value="NAD_binding_4"/>
    <property type="match status" value="1"/>
</dbReference>
<reference evidence="4 5" key="1">
    <citation type="journal article" date="2018" name="Sci. Rep.">
        <title>Comparative genomics provides insights into the lifestyle and reveals functional heterogeneity of dark septate endophytic fungi.</title>
        <authorList>
            <person name="Knapp D.G."/>
            <person name="Nemeth J.B."/>
            <person name="Barry K."/>
            <person name="Hainaut M."/>
            <person name="Henrissat B."/>
            <person name="Johnson J."/>
            <person name="Kuo A."/>
            <person name="Lim J.H.P."/>
            <person name="Lipzen A."/>
            <person name="Nolan M."/>
            <person name="Ohm R.A."/>
            <person name="Tamas L."/>
            <person name="Grigoriev I.V."/>
            <person name="Spatafora J.W."/>
            <person name="Nagy L.G."/>
            <person name="Kovacs G.M."/>
        </authorList>
    </citation>
    <scope>NUCLEOTIDE SEQUENCE [LARGE SCALE GENOMIC DNA]</scope>
    <source>
        <strain evidence="4 5">DSE2036</strain>
    </source>
</reference>
<feature type="domain" description="Carrier" evidence="3">
    <location>
        <begin position="556"/>
        <end position="633"/>
    </location>
</feature>
<dbReference type="PANTHER" id="PTHR43439">
    <property type="entry name" value="PHENYLACETATE-COENZYME A LIGASE"/>
    <property type="match status" value="1"/>
</dbReference>
<proteinExistence type="predicted"/>
<dbReference type="SUPFAM" id="SSF47336">
    <property type="entry name" value="ACP-like"/>
    <property type="match status" value="1"/>
</dbReference>
<dbReference type="InterPro" id="IPR020845">
    <property type="entry name" value="AMP-binding_CS"/>
</dbReference>
<dbReference type="EMBL" id="KZ805345">
    <property type="protein sequence ID" value="PVI02245.1"/>
    <property type="molecule type" value="Genomic_DNA"/>
</dbReference>
<evidence type="ECO:0000256" key="1">
    <source>
        <dbReference type="ARBA" id="ARBA00022450"/>
    </source>
</evidence>
<gene>
    <name evidence="4" type="ORF">DM02DRAFT_702400</name>
</gene>
<dbReference type="InterPro" id="IPR000873">
    <property type="entry name" value="AMP-dep_synth/lig_dom"/>
</dbReference>
<keyword evidence="2" id="KW-0597">Phosphoprotein</keyword>
<dbReference type="Pfam" id="PF00550">
    <property type="entry name" value="PP-binding"/>
    <property type="match status" value="1"/>
</dbReference>
<dbReference type="PROSITE" id="PS00012">
    <property type="entry name" value="PHOSPHOPANTETHEINE"/>
    <property type="match status" value="1"/>
</dbReference>
<dbReference type="Proteomes" id="UP000244855">
    <property type="component" value="Unassembled WGS sequence"/>
</dbReference>
<name>A0A2V1DYF2_9PLEO</name>
<dbReference type="InterPro" id="IPR013120">
    <property type="entry name" value="FAR_NAD-bd"/>
</dbReference>
<dbReference type="STRING" id="97972.A0A2V1DYF2"/>
<dbReference type="PANTHER" id="PTHR43439:SF2">
    <property type="entry name" value="ENZYME, PUTATIVE (JCVI)-RELATED"/>
    <property type="match status" value="1"/>
</dbReference>
<evidence type="ECO:0000313" key="5">
    <source>
        <dbReference type="Proteomes" id="UP000244855"/>
    </source>
</evidence>
<sequence>MAHWTKRESCWRDELLPHIIDNLATFGPNAPFAMYPNSPLTYSDGYRTVTYKELANAVNGLAWWLDANLGPSTTFEVLAYVGPNDVRYFAFMLAAVKAGYVAFLTSPRNSAATQSALFEQLNCKTLLKSSPTPPPAELILKACPVKHLHIPSVEDLLQKEYPHYSYKKYFPAASSEPFVILHTSGSTGTPKPVIWTHDTIAIGCNLASLKPLSGVTTLSQLLKGRRILITFPPYHAACIGIIVEFCIPSGAVSIAPLSGPPPTAEGLQEALKQAPSHVVYVPPSIIADLAKNSLILEDCAQQLEFIAYAFGDLPEALGNAVASKIPIRCSYGASEIGMVEHIFSPELSATDWRYVRFHPDLGFDFEETDPGLYELVVKRNKKYERNQLPFSIQTLKDLEVYRPKDLFEKHPTLPDYWSWRARRDDIIVFLNGLKTNPTSMEEEITASNKDISGAMVIGAQRFQAALLVEATTELEKLELIESIWPSVERANQKAPAYARIDKNMILVSSPDKPLIRSGKGAIERTGTLSQYSSEIGELYGKVDTELSGVGKASVDSNNPDAVSAFIQQAISDINPELLQTKTSNLFASGMDSLVSLRLVRILRHGLGDSDLNVADIHNYPSVNLLVQHITGSSETKKSGMELEQLKETYNEAIRSMRSVTSSAIDENFPRPPGAVVLLTGSTGFLGTQILEELLAKPEISHIYCLDRKKGAKEIFRANSEGRGSDLDLHGSRISFLQGSLDQSSLGLSQSDYNSLQSRVTLIIHCAWLVNFIMPLDSFKPHLNGLVNLFHMMANAPHHPPKLLHIPSISSVCQFSAWGHRNFRKKVTHDAGASFDFGYAQSKLFSEIMCDAAAQTLHIPIAVVRVGQIAGSANLAPNSDLWKTSEWLRSLVITSFSMGALPDDLGAELNNTSWVPSDLLATALVELAIDETRVSDAVVGARVFNLLNPSTIRCGAIAPMIASSVQKHAKKNVELIPQGEWLAKLREIRDNFSAGANDLARDYPAIKLLGFYEFSLGRTGEPITWDMECTKSASSLVREIPAISAEWVDKWVEGWLIDRV</sequence>
<evidence type="ECO:0000313" key="4">
    <source>
        <dbReference type="EMBL" id="PVI02245.1"/>
    </source>
</evidence>
<evidence type="ECO:0000259" key="3">
    <source>
        <dbReference type="PROSITE" id="PS50075"/>
    </source>
</evidence>
<dbReference type="OrthoDB" id="429813at2759"/>
<dbReference type="InterPro" id="IPR036736">
    <property type="entry name" value="ACP-like_sf"/>
</dbReference>
<dbReference type="InterPro" id="IPR051414">
    <property type="entry name" value="Adenylate-forming_Reductase"/>
</dbReference>
<organism evidence="4 5">
    <name type="scientific">Periconia macrospinosa</name>
    <dbReference type="NCBI Taxonomy" id="97972"/>
    <lineage>
        <taxon>Eukaryota</taxon>
        <taxon>Fungi</taxon>
        <taxon>Dikarya</taxon>
        <taxon>Ascomycota</taxon>
        <taxon>Pezizomycotina</taxon>
        <taxon>Dothideomycetes</taxon>
        <taxon>Pleosporomycetidae</taxon>
        <taxon>Pleosporales</taxon>
        <taxon>Massarineae</taxon>
        <taxon>Periconiaceae</taxon>
        <taxon>Periconia</taxon>
    </lineage>
</organism>
<protein>
    <submittedName>
        <fullName evidence="4">Acetyl-CoA synthetase-like protein</fullName>
    </submittedName>
</protein>
<dbReference type="Gene3D" id="3.40.50.12780">
    <property type="entry name" value="N-terminal domain of ligase-like"/>
    <property type="match status" value="1"/>
</dbReference>
<dbReference type="AlphaFoldDB" id="A0A2V1DYF2"/>
<dbReference type="InterPro" id="IPR006162">
    <property type="entry name" value="Ppantetheine_attach_site"/>
</dbReference>